<gene>
    <name evidence="1" type="ORF">WR25_07200</name>
</gene>
<reference evidence="1 2" key="1">
    <citation type="journal article" date="2017" name="Curr. Biol.">
        <title>Genome architecture and evolution of a unichromosomal asexual nematode.</title>
        <authorList>
            <person name="Fradin H."/>
            <person name="Zegar C."/>
            <person name="Gutwein M."/>
            <person name="Lucas J."/>
            <person name="Kovtun M."/>
            <person name="Corcoran D."/>
            <person name="Baugh L.R."/>
            <person name="Kiontke K."/>
            <person name="Gunsalus K."/>
            <person name="Fitch D.H."/>
            <person name="Piano F."/>
        </authorList>
    </citation>
    <scope>NUCLEOTIDE SEQUENCE [LARGE SCALE GENOMIC DNA]</scope>
    <source>
        <strain evidence="1">PF1309</strain>
    </source>
</reference>
<organism evidence="1 2">
    <name type="scientific">Diploscapter pachys</name>
    <dbReference type="NCBI Taxonomy" id="2018661"/>
    <lineage>
        <taxon>Eukaryota</taxon>
        <taxon>Metazoa</taxon>
        <taxon>Ecdysozoa</taxon>
        <taxon>Nematoda</taxon>
        <taxon>Chromadorea</taxon>
        <taxon>Rhabditida</taxon>
        <taxon>Rhabditina</taxon>
        <taxon>Rhabditomorpha</taxon>
        <taxon>Rhabditoidea</taxon>
        <taxon>Rhabditidae</taxon>
        <taxon>Diploscapter</taxon>
    </lineage>
</organism>
<dbReference type="AlphaFoldDB" id="A0A2A2L3J6"/>
<dbReference type="InterPro" id="IPR016186">
    <property type="entry name" value="C-type_lectin-like/link_sf"/>
</dbReference>
<keyword evidence="2" id="KW-1185">Reference proteome</keyword>
<comment type="caution">
    <text evidence="1">The sequence shown here is derived from an EMBL/GenBank/DDBJ whole genome shotgun (WGS) entry which is preliminary data.</text>
</comment>
<dbReference type="EMBL" id="LIAE01007235">
    <property type="protein sequence ID" value="PAV80637.1"/>
    <property type="molecule type" value="Genomic_DNA"/>
</dbReference>
<sequence>MSTTTTTPDCQAAYGQFGIGWTYWAGDANSDPGCFGIAVSADAWTPASVQGIKDFCTNSGAPGATPASFHSQAQYDFLTTTTRLGSATPAWLNLYYDATGVLMWLDGSTVDYIRAPLTSTDPTTTMQGWFFDEIWSPDDPANGNTNNVV</sequence>
<protein>
    <submittedName>
        <fullName evidence="1">Uncharacterized protein</fullName>
    </submittedName>
</protein>
<evidence type="ECO:0000313" key="2">
    <source>
        <dbReference type="Proteomes" id="UP000218231"/>
    </source>
</evidence>
<evidence type="ECO:0000313" key="1">
    <source>
        <dbReference type="EMBL" id="PAV80637.1"/>
    </source>
</evidence>
<dbReference type="Gene3D" id="3.10.100.10">
    <property type="entry name" value="Mannose-Binding Protein A, subunit A"/>
    <property type="match status" value="1"/>
</dbReference>
<dbReference type="SUPFAM" id="SSF56436">
    <property type="entry name" value="C-type lectin-like"/>
    <property type="match status" value="1"/>
</dbReference>
<dbReference type="CDD" id="cd00037">
    <property type="entry name" value="CLECT"/>
    <property type="match status" value="1"/>
</dbReference>
<dbReference type="Proteomes" id="UP000218231">
    <property type="component" value="Unassembled WGS sequence"/>
</dbReference>
<name>A0A2A2L3J6_9BILA</name>
<dbReference type="InterPro" id="IPR016187">
    <property type="entry name" value="CTDL_fold"/>
</dbReference>
<accession>A0A2A2L3J6</accession>
<proteinExistence type="predicted"/>